<sequence>MADQDVDTAPDALAREAVELVADAAPITWQRLILRYRATVSLYQCEVTAHLADGTTAAVDIPYEVHGTIAELRSLTAVPGQGAWFSAEISADRAGQVSTSFNYTEDPDWPEGIPATIFSRDLDFYPRTDDAIPDWLREKLREAKSIIAELRGRPAEET</sequence>
<protein>
    <submittedName>
        <fullName evidence="1">Uncharacterized protein</fullName>
    </submittedName>
</protein>
<dbReference type="EMBL" id="JACCFJ010000001">
    <property type="protein sequence ID" value="NYI86152.1"/>
    <property type="molecule type" value="Genomic_DNA"/>
</dbReference>
<organism evidence="1 2">
    <name type="scientific">Saccharopolyspora hordei</name>
    <dbReference type="NCBI Taxonomy" id="1838"/>
    <lineage>
        <taxon>Bacteria</taxon>
        <taxon>Bacillati</taxon>
        <taxon>Actinomycetota</taxon>
        <taxon>Actinomycetes</taxon>
        <taxon>Pseudonocardiales</taxon>
        <taxon>Pseudonocardiaceae</taxon>
        <taxon>Saccharopolyspora</taxon>
    </lineage>
</organism>
<dbReference type="SUPFAM" id="SSF160424">
    <property type="entry name" value="BH3703-like"/>
    <property type="match status" value="1"/>
</dbReference>
<name>A0A853AU47_9PSEU</name>
<gene>
    <name evidence="1" type="ORF">HNR68_004782</name>
</gene>
<dbReference type="Proteomes" id="UP000587002">
    <property type="component" value="Unassembled WGS sequence"/>
</dbReference>
<evidence type="ECO:0000313" key="2">
    <source>
        <dbReference type="Proteomes" id="UP000587002"/>
    </source>
</evidence>
<keyword evidence="2" id="KW-1185">Reference proteome</keyword>
<accession>A0A853AU47</accession>
<proteinExistence type="predicted"/>
<comment type="caution">
    <text evidence="1">The sequence shown here is derived from an EMBL/GenBank/DDBJ whole genome shotgun (WGS) entry which is preliminary data.</text>
</comment>
<dbReference type="InterPro" id="IPR036170">
    <property type="entry name" value="YezG-like_sf"/>
</dbReference>
<reference evidence="1 2" key="1">
    <citation type="submission" date="2020-07" db="EMBL/GenBank/DDBJ databases">
        <title>Sequencing the genomes of 1000 actinobacteria strains.</title>
        <authorList>
            <person name="Klenk H.-P."/>
        </authorList>
    </citation>
    <scope>NUCLEOTIDE SEQUENCE [LARGE SCALE GENOMIC DNA]</scope>
    <source>
        <strain evidence="1 2">DSM 44065</strain>
    </source>
</reference>
<dbReference type="RefSeq" id="WP_179723961.1">
    <property type="nucleotide sequence ID" value="NZ_BAABFH010000001.1"/>
</dbReference>
<dbReference type="AlphaFoldDB" id="A0A853AU47"/>
<evidence type="ECO:0000313" key="1">
    <source>
        <dbReference type="EMBL" id="NYI86152.1"/>
    </source>
</evidence>